<protein>
    <recommendedName>
        <fullName evidence="9">RNase III domain-containing protein</fullName>
    </recommendedName>
</protein>
<accession>A0A381QR59</accession>
<dbReference type="HAMAP" id="MF_00104">
    <property type="entry name" value="RNase_III"/>
    <property type="match status" value="1"/>
</dbReference>
<keyword evidence="4" id="KW-0378">Hydrolase</keyword>
<gene>
    <name evidence="8" type="ORF">METZ01_LOCUS34298</name>
</gene>
<sequence length="278" mass="33170">MEELNINNVYIKKEDVENFFKHVDINVKINNLDLYQKAFVHKSYSKDLNYDFLKNIIKLKPNVVDFQDKSNERFEFCGDSIISHVICEYLFLRFPELDEGVLTTSLKTKIVARGFLAVFARQLNFGKFLLLSNHMEKIHGRNYERILEDAFESFICAMNLDLGFAITKDFLINIIEKYVNFSEILHLHNNYKDRIKHYYQKSGRPEPKYEIYTELGPPTKRTFIVNIYEIQNNHNYKNKTRKFICKGYGYTKKEGEQNAAYHALKIFNLLERYEEYKK</sequence>
<dbReference type="InterPro" id="IPR014720">
    <property type="entry name" value="dsRBD_dom"/>
</dbReference>
<dbReference type="InterPro" id="IPR011907">
    <property type="entry name" value="RNase_III"/>
</dbReference>
<dbReference type="PANTHER" id="PTHR11207">
    <property type="entry name" value="RIBONUCLEASE III"/>
    <property type="match status" value="1"/>
</dbReference>
<dbReference type="CDD" id="cd00593">
    <property type="entry name" value="RIBOc"/>
    <property type="match status" value="1"/>
</dbReference>
<keyword evidence="2" id="KW-0540">Nuclease</keyword>
<dbReference type="PROSITE" id="PS50142">
    <property type="entry name" value="RNASE_3_2"/>
    <property type="match status" value="1"/>
</dbReference>
<dbReference type="EMBL" id="UINC01001468">
    <property type="protein sequence ID" value="SUZ81444.1"/>
    <property type="molecule type" value="Genomic_DNA"/>
</dbReference>
<dbReference type="Gene3D" id="3.30.160.20">
    <property type="match status" value="1"/>
</dbReference>
<evidence type="ECO:0000256" key="5">
    <source>
        <dbReference type="ARBA" id="ARBA00022884"/>
    </source>
</evidence>
<dbReference type="CDD" id="cd10845">
    <property type="entry name" value="DSRM_RNAse_III_family"/>
    <property type="match status" value="1"/>
</dbReference>
<keyword evidence="5" id="KW-0694">RNA-binding</keyword>
<dbReference type="InterPro" id="IPR000999">
    <property type="entry name" value="RNase_III_dom"/>
</dbReference>
<dbReference type="SMART" id="SM00535">
    <property type="entry name" value="RIBOc"/>
    <property type="match status" value="1"/>
</dbReference>
<evidence type="ECO:0000256" key="1">
    <source>
        <dbReference type="ARBA" id="ARBA00010183"/>
    </source>
</evidence>
<dbReference type="Gene3D" id="1.10.1520.10">
    <property type="entry name" value="Ribonuclease III domain"/>
    <property type="match status" value="1"/>
</dbReference>
<evidence type="ECO:0000256" key="4">
    <source>
        <dbReference type="ARBA" id="ARBA00022801"/>
    </source>
</evidence>
<dbReference type="SUPFAM" id="SSF69065">
    <property type="entry name" value="RNase III domain-like"/>
    <property type="match status" value="1"/>
</dbReference>
<evidence type="ECO:0000259" key="7">
    <source>
        <dbReference type="PROSITE" id="PS50142"/>
    </source>
</evidence>
<dbReference type="SMART" id="SM00358">
    <property type="entry name" value="DSRM"/>
    <property type="match status" value="1"/>
</dbReference>
<keyword evidence="3" id="KW-0255">Endonuclease</keyword>
<name>A0A381QR59_9ZZZZ</name>
<proteinExistence type="inferred from homology"/>
<dbReference type="GO" id="GO:0006364">
    <property type="term" value="P:rRNA processing"/>
    <property type="evidence" value="ECO:0007669"/>
    <property type="project" value="InterPro"/>
</dbReference>
<dbReference type="PROSITE" id="PS50137">
    <property type="entry name" value="DS_RBD"/>
    <property type="match status" value="1"/>
</dbReference>
<dbReference type="AlphaFoldDB" id="A0A381QR59"/>
<feature type="domain" description="DRBM" evidence="6">
    <location>
        <begin position="190"/>
        <end position="269"/>
    </location>
</feature>
<dbReference type="GO" id="GO:0010468">
    <property type="term" value="P:regulation of gene expression"/>
    <property type="evidence" value="ECO:0007669"/>
    <property type="project" value="TreeGrafter"/>
</dbReference>
<dbReference type="GO" id="GO:0004525">
    <property type="term" value="F:ribonuclease III activity"/>
    <property type="evidence" value="ECO:0007669"/>
    <property type="project" value="InterPro"/>
</dbReference>
<dbReference type="GO" id="GO:0003725">
    <property type="term" value="F:double-stranded RNA binding"/>
    <property type="evidence" value="ECO:0007669"/>
    <property type="project" value="TreeGrafter"/>
</dbReference>
<feature type="domain" description="RNase III" evidence="7">
    <location>
        <begin position="16"/>
        <end position="163"/>
    </location>
</feature>
<dbReference type="InterPro" id="IPR036389">
    <property type="entry name" value="RNase_III_sf"/>
</dbReference>
<organism evidence="8">
    <name type="scientific">marine metagenome</name>
    <dbReference type="NCBI Taxonomy" id="408172"/>
    <lineage>
        <taxon>unclassified sequences</taxon>
        <taxon>metagenomes</taxon>
        <taxon>ecological metagenomes</taxon>
    </lineage>
</organism>
<dbReference type="Pfam" id="PF14622">
    <property type="entry name" value="Ribonucleas_3_3"/>
    <property type="match status" value="1"/>
</dbReference>
<comment type="similarity">
    <text evidence="1">Belongs to the ribonuclease III family.</text>
</comment>
<dbReference type="SUPFAM" id="SSF54768">
    <property type="entry name" value="dsRNA-binding domain-like"/>
    <property type="match status" value="1"/>
</dbReference>
<reference evidence="8" key="1">
    <citation type="submission" date="2018-05" db="EMBL/GenBank/DDBJ databases">
        <authorList>
            <person name="Lanie J.A."/>
            <person name="Ng W.-L."/>
            <person name="Kazmierczak K.M."/>
            <person name="Andrzejewski T.M."/>
            <person name="Davidsen T.M."/>
            <person name="Wayne K.J."/>
            <person name="Tettelin H."/>
            <person name="Glass J.I."/>
            <person name="Rusch D."/>
            <person name="Podicherti R."/>
            <person name="Tsui H.-C.T."/>
            <person name="Winkler M.E."/>
        </authorList>
    </citation>
    <scope>NUCLEOTIDE SEQUENCE</scope>
</reference>
<dbReference type="PANTHER" id="PTHR11207:SF0">
    <property type="entry name" value="RIBONUCLEASE 3"/>
    <property type="match status" value="1"/>
</dbReference>
<evidence type="ECO:0000256" key="3">
    <source>
        <dbReference type="ARBA" id="ARBA00022759"/>
    </source>
</evidence>
<evidence type="ECO:0000256" key="2">
    <source>
        <dbReference type="ARBA" id="ARBA00022722"/>
    </source>
</evidence>
<dbReference type="Pfam" id="PF00035">
    <property type="entry name" value="dsrm"/>
    <property type="match status" value="1"/>
</dbReference>
<evidence type="ECO:0000313" key="8">
    <source>
        <dbReference type="EMBL" id="SUZ81444.1"/>
    </source>
</evidence>
<evidence type="ECO:0000259" key="6">
    <source>
        <dbReference type="PROSITE" id="PS50137"/>
    </source>
</evidence>
<evidence type="ECO:0008006" key="9">
    <source>
        <dbReference type="Google" id="ProtNLM"/>
    </source>
</evidence>